<keyword evidence="1" id="KW-1133">Transmembrane helix</keyword>
<dbReference type="EMBL" id="JAPTGB010000023">
    <property type="protein sequence ID" value="MCZ0861418.1"/>
    <property type="molecule type" value="Genomic_DNA"/>
</dbReference>
<dbReference type="Proteomes" id="UP001141422">
    <property type="component" value="Unassembled WGS sequence"/>
</dbReference>
<name>A0ABT4II52_9EURY</name>
<keyword evidence="1" id="KW-0812">Transmembrane</keyword>
<accession>A0ABT4II52</accession>
<dbReference type="RefSeq" id="WP_268925607.1">
    <property type="nucleotide sequence ID" value="NZ_JAPTGB010000023.1"/>
</dbReference>
<keyword evidence="3" id="KW-1185">Reference proteome</keyword>
<reference evidence="2" key="1">
    <citation type="submission" date="2022-12" db="EMBL/GenBank/DDBJ databases">
        <title>Isolation and characterisation of novel Methanocorpusculum spp. from native Australian herbivores indicates the genus is ancestrally host-associated.</title>
        <authorList>
            <person name="Volmer J.G."/>
            <person name="Soo R.M."/>
            <person name="Evans P.N."/>
            <person name="Hoedt E.C."/>
            <person name="Astorga Alsina A.L."/>
            <person name="Woodcroft B.J."/>
            <person name="Tyson G.W."/>
            <person name="Hugenholtz P."/>
            <person name="Morrison M."/>
        </authorList>
    </citation>
    <scope>NUCLEOTIDE SEQUENCE</scope>
    <source>
        <strain evidence="2">MG</strain>
    </source>
</reference>
<evidence type="ECO:0000313" key="2">
    <source>
        <dbReference type="EMBL" id="MCZ0861418.1"/>
    </source>
</evidence>
<protein>
    <submittedName>
        <fullName evidence="2">Uncharacterized protein</fullName>
    </submittedName>
</protein>
<evidence type="ECO:0000313" key="3">
    <source>
        <dbReference type="Proteomes" id="UP001141422"/>
    </source>
</evidence>
<comment type="caution">
    <text evidence="2">The sequence shown here is derived from an EMBL/GenBank/DDBJ whole genome shotgun (WGS) entry which is preliminary data.</text>
</comment>
<organism evidence="2 3">
    <name type="scientific">Methanocorpusculum petauri</name>
    <dbReference type="NCBI Taxonomy" id="3002863"/>
    <lineage>
        <taxon>Archaea</taxon>
        <taxon>Methanobacteriati</taxon>
        <taxon>Methanobacteriota</taxon>
        <taxon>Stenosarchaea group</taxon>
        <taxon>Methanomicrobia</taxon>
        <taxon>Methanomicrobiales</taxon>
        <taxon>Methanocorpusculaceae</taxon>
        <taxon>Methanocorpusculum</taxon>
    </lineage>
</organism>
<evidence type="ECO:0000256" key="1">
    <source>
        <dbReference type="SAM" id="Phobius"/>
    </source>
</evidence>
<keyword evidence="1" id="KW-0472">Membrane</keyword>
<feature type="transmembrane region" description="Helical" evidence="1">
    <location>
        <begin position="45"/>
        <end position="68"/>
    </location>
</feature>
<sequence>MFQKYETNPSGLIFGGAFALILSIFGLRAFNQYLFTASEIVANEFAVVVVGDIIGVLVGVVGLAMLAFGIHYTLRARKENNQQP</sequence>
<gene>
    <name evidence="2" type="ORF">O0S10_09335</name>
</gene>
<proteinExistence type="predicted"/>
<feature type="transmembrane region" description="Helical" evidence="1">
    <location>
        <begin position="12"/>
        <end position="30"/>
    </location>
</feature>